<dbReference type="InterPro" id="IPR024535">
    <property type="entry name" value="RHGA/B-epi-like_pectate_lyase"/>
</dbReference>
<dbReference type="Gene3D" id="2.160.20.10">
    <property type="entry name" value="Single-stranded right-handed beta-helix, Pectin lyase-like"/>
    <property type="match status" value="1"/>
</dbReference>
<dbReference type="PANTHER" id="PTHR31339">
    <property type="entry name" value="PECTIN LYASE-RELATED"/>
    <property type="match status" value="1"/>
</dbReference>
<dbReference type="PANTHER" id="PTHR31339:SF9">
    <property type="entry name" value="PLASMIN AND FIBRONECTIN-BINDING PROTEIN A"/>
    <property type="match status" value="1"/>
</dbReference>
<gene>
    <name evidence="5" type="ORF">LCGC14_0095520</name>
</gene>
<name>A0A0F9VHT6_9ZZZZ</name>
<evidence type="ECO:0000256" key="1">
    <source>
        <dbReference type="ARBA" id="ARBA00008834"/>
    </source>
</evidence>
<dbReference type="Pfam" id="PF00295">
    <property type="entry name" value="Glyco_hydro_28"/>
    <property type="match status" value="1"/>
</dbReference>
<dbReference type="Pfam" id="PF12708">
    <property type="entry name" value="Pect-lyase_RHGA_epim"/>
    <property type="match status" value="1"/>
</dbReference>
<dbReference type="GO" id="GO:0005975">
    <property type="term" value="P:carbohydrate metabolic process"/>
    <property type="evidence" value="ECO:0007669"/>
    <property type="project" value="InterPro"/>
</dbReference>
<evidence type="ECO:0000259" key="4">
    <source>
        <dbReference type="Pfam" id="PF12708"/>
    </source>
</evidence>
<organism evidence="5">
    <name type="scientific">marine sediment metagenome</name>
    <dbReference type="NCBI Taxonomy" id="412755"/>
    <lineage>
        <taxon>unclassified sequences</taxon>
        <taxon>metagenomes</taxon>
        <taxon>ecological metagenomes</taxon>
    </lineage>
</organism>
<evidence type="ECO:0000256" key="3">
    <source>
        <dbReference type="ARBA" id="ARBA00023295"/>
    </source>
</evidence>
<dbReference type="InterPro" id="IPR006626">
    <property type="entry name" value="PbH1"/>
</dbReference>
<comment type="caution">
    <text evidence="5">The sequence shown here is derived from an EMBL/GenBank/DDBJ whole genome shotgun (WGS) entry which is preliminary data.</text>
</comment>
<dbReference type="SUPFAM" id="SSF51126">
    <property type="entry name" value="Pectin lyase-like"/>
    <property type="match status" value="1"/>
</dbReference>
<dbReference type="GO" id="GO:0004650">
    <property type="term" value="F:polygalacturonase activity"/>
    <property type="evidence" value="ECO:0007669"/>
    <property type="project" value="InterPro"/>
</dbReference>
<dbReference type="InterPro" id="IPR051801">
    <property type="entry name" value="GH28_Enzymes"/>
</dbReference>
<dbReference type="EMBL" id="LAZR01000026">
    <property type="protein sequence ID" value="KKO03625.1"/>
    <property type="molecule type" value="Genomic_DNA"/>
</dbReference>
<dbReference type="InterPro" id="IPR011050">
    <property type="entry name" value="Pectin_lyase_fold/virulence"/>
</dbReference>
<reference evidence="5" key="1">
    <citation type="journal article" date="2015" name="Nature">
        <title>Complex archaea that bridge the gap between prokaryotes and eukaryotes.</title>
        <authorList>
            <person name="Spang A."/>
            <person name="Saw J.H."/>
            <person name="Jorgensen S.L."/>
            <person name="Zaremba-Niedzwiedzka K."/>
            <person name="Martijn J."/>
            <person name="Lind A.E."/>
            <person name="van Eijk R."/>
            <person name="Schleper C."/>
            <person name="Guy L."/>
            <person name="Ettema T.J."/>
        </authorList>
    </citation>
    <scope>NUCLEOTIDE SEQUENCE</scope>
</reference>
<evidence type="ECO:0000256" key="2">
    <source>
        <dbReference type="ARBA" id="ARBA00022801"/>
    </source>
</evidence>
<evidence type="ECO:0000313" key="5">
    <source>
        <dbReference type="EMBL" id="KKO03625.1"/>
    </source>
</evidence>
<accession>A0A0F9VHT6</accession>
<sequence length="494" mass="54008">MKAFSITDFGAVGDGKTKCTEAFKAAIDGVKKAGGGTVVVPAGVFYTGAIHLTSHMTLQLESGATILFSGEFDDYPFVESRWAGTELWMFSPLLFGKDLVNVTISGKGTIDGNPQTWWDHFDRVMASGDTEPICEHGRKLAKLNAGRYEDTDAGGGGLFAQFLRPPLVQLNNCRDVRLDGFVVQNSPFWNTHLVYCTNATVHDVTFRNPNGAPNGDGLDLDSCNGVRVSNCCFDTNDDCLALKSGMNDDGWRVGKPTQNVTITNCTMLRGHGGVVMGSDGAGGVRNVTVSNCVFIGSDRGIRLKSNRGRYSVFEDLRFENIIMKDVMCPFVMNLYYTCGATERTRQIISDPNAREIVDSTPQIRNIHFANITARGRTAAAGVLLGLPERPIENVTFDNVVIDVTPRDLAYCPAMAFNVPTDMNAQGLWGRHVKNLTIRNSSITVDARSAIELHDSDRIQLTHTRLETRDPSAQAVLLDNVTDVDIHACRQRPAM</sequence>
<dbReference type="SMART" id="SM00710">
    <property type="entry name" value="PbH1"/>
    <property type="match status" value="5"/>
</dbReference>
<dbReference type="PROSITE" id="PS00502">
    <property type="entry name" value="POLYGALACTURONASE"/>
    <property type="match status" value="1"/>
</dbReference>
<feature type="domain" description="Rhamnogalacturonase A/B/Epimerase-like pectate lyase" evidence="4">
    <location>
        <begin position="4"/>
        <end position="109"/>
    </location>
</feature>
<dbReference type="InterPro" id="IPR012334">
    <property type="entry name" value="Pectin_lyas_fold"/>
</dbReference>
<protein>
    <recommendedName>
        <fullName evidence="4">Rhamnogalacturonase A/B/Epimerase-like pectate lyase domain-containing protein</fullName>
    </recommendedName>
</protein>
<dbReference type="AlphaFoldDB" id="A0A0F9VHT6"/>
<proteinExistence type="inferred from homology"/>
<dbReference type="InterPro" id="IPR000743">
    <property type="entry name" value="Glyco_hydro_28"/>
</dbReference>
<keyword evidence="3" id="KW-0326">Glycosidase</keyword>
<comment type="similarity">
    <text evidence="1">Belongs to the glycosyl hydrolase 28 family.</text>
</comment>
<keyword evidence="2" id="KW-0378">Hydrolase</keyword>